<comment type="caution">
    <text evidence="2">The sequence shown here is derived from an EMBL/GenBank/DDBJ whole genome shotgun (WGS) entry which is preliminary data.</text>
</comment>
<evidence type="ECO:0000313" key="3">
    <source>
        <dbReference type="Proteomes" id="UP001500620"/>
    </source>
</evidence>
<dbReference type="InterPro" id="IPR037401">
    <property type="entry name" value="SnoaL-like"/>
</dbReference>
<dbReference type="InterPro" id="IPR032710">
    <property type="entry name" value="NTF2-like_dom_sf"/>
</dbReference>
<evidence type="ECO:0000313" key="2">
    <source>
        <dbReference type="EMBL" id="GAA4255665.1"/>
    </source>
</evidence>
<evidence type="ECO:0000259" key="1">
    <source>
        <dbReference type="Pfam" id="PF12680"/>
    </source>
</evidence>
<accession>A0ABP8DGP6</accession>
<dbReference type="RefSeq" id="WP_345132652.1">
    <property type="nucleotide sequence ID" value="NZ_BAABAT010000021.1"/>
</dbReference>
<reference evidence="3" key="1">
    <citation type="journal article" date="2019" name="Int. J. Syst. Evol. Microbiol.">
        <title>The Global Catalogue of Microorganisms (GCM) 10K type strain sequencing project: providing services to taxonomists for standard genome sequencing and annotation.</title>
        <authorList>
            <consortium name="The Broad Institute Genomics Platform"/>
            <consortium name="The Broad Institute Genome Sequencing Center for Infectious Disease"/>
            <person name="Wu L."/>
            <person name="Ma J."/>
        </authorList>
    </citation>
    <scope>NUCLEOTIDE SEQUENCE [LARGE SCALE GENOMIC DNA]</scope>
    <source>
        <strain evidence="3">JCM 17441</strain>
    </source>
</reference>
<dbReference type="EMBL" id="BAABAT010000021">
    <property type="protein sequence ID" value="GAA4255665.1"/>
    <property type="molecule type" value="Genomic_DNA"/>
</dbReference>
<feature type="domain" description="SnoaL-like" evidence="1">
    <location>
        <begin position="10"/>
        <end position="107"/>
    </location>
</feature>
<protein>
    <submittedName>
        <fullName evidence="2">Nuclear transport factor 2 family protein</fullName>
    </submittedName>
</protein>
<proteinExistence type="predicted"/>
<keyword evidence="3" id="KW-1185">Reference proteome</keyword>
<organism evidence="2 3">
    <name type="scientific">Dactylosporangium darangshiense</name>
    <dbReference type="NCBI Taxonomy" id="579108"/>
    <lineage>
        <taxon>Bacteria</taxon>
        <taxon>Bacillati</taxon>
        <taxon>Actinomycetota</taxon>
        <taxon>Actinomycetes</taxon>
        <taxon>Micromonosporales</taxon>
        <taxon>Micromonosporaceae</taxon>
        <taxon>Dactylosporangium</taxon>
    </lineage>
</organism>
<dbReference type="Pfam" id="PF12680">
    <property type="entry name" value="SnoaL_2"/>
    <property type="match status" value="1"/>
</dbReference>
<gene>
    <name evidence="2" type="ORF">GCM10022255_065390</name>
</gene>
<sequence length="117" mass="13246">MGDEPGLIADLLTVIDRRDWAGLAGLVTEDVVYHRPGCPPIEGVEQFVGFYRRRCIVSAGRHHVDRCMAAGEQGFCWGRFDGMSHAGVPLNEIFADWYEFRGGLIARRRTFFYRPAI</sequence>
<name>A0ABP8DGP6_9ACTN</name>
<dbReference type="SUPFAM" id="SSF54427">
    <property type="entry name" value="NTF2-like"/>
    <property type="match status" value="1"/>
</dbReference>
<dbReference type="Gene3D" id="3.10.450.50">
    <property type="match status" value="1"/>
</dbReference>
<dbReference type="Proteomes" id="UP001500620">
    <property type="component" value="Unassembled WGS sequence"/>
</dbReference>